<protein>
    <submittedName>
        <fullName evidence="3">Nicotianamine synthase protein</fullName>
    </submittedName>
</protein>
<evidence type="ECO:0000313" key="4">
    <source>
        <dbReference type="Proteomes" id="UP000198828"/>
    </source>
</evidence>
<dbReference type="PANTHER" id="PTHR32266">
    <property type="entry name" value="NICOTIANAMINE SYNTHASE 3"/>
    <property type="match status" value="1"/>
</dbReference>
<proteinExistence type="predicted"/>
<dbReference type="InterPro" id="IPR004298">
    <property type="entry name" value="Nicotian_synth"/>
</dbReference>
<evidence type="ECO:0000256" key="1">
    <source>
        <dbReference type="ARBA" id="ARBA00022679"/>
    </source>
</evidence>
<dbReference type="InterPro" id="IPR029063">
    <property type="entry name" value="SAM-dependent_MTases_sf"/>
</dbReference>
<keyword evidence="4" id="KW-1185">Reference proteome</keyword>
<dbReference type="EMBL" id="FNNG01000001">
    <property type="protein sequence ID" value="SDW05809.1"/>
    <property type="molecule type" value="Genomic_DNA"/>
</dbReference>
<accession>A0A1H2QH86</accession>
<evidence type="ECO:0000256" key="2">
    <source>
        <dbReference type="ARBA" id="ARBA00022691"/>
    </source>
</evidence>
<dbReference type="Pfam" id="PF03059">
    <property type="entry name" value="NAS"/>
    <property type="match status" value="1"/>
</dbReference>
<dbReference type="GO" id="GO:0030418">
    <property type="term" value="P:nicotianamine biosynthetic process"/>
    <property type="evidence" value="ECO:0007669"/>
    <property type="project" value="InterPro"/>
</dbReference>
<reference evidence="3 4" key="1">
    <citation type="submission" date="2016-10" db="EMBL/GenBank/DDBJ databases">
        <authorList>
            <person name="de Groot N.N."/>
        </authorList>
    </citation>
    <scope>NUCLEOTIDE SEQUENCE [LARGE SCALE GENOMIC DNA]</scope>
    <source>
        <strain evidence="3 4">DSM 23310</strain>
    </source>
</reference>
<gene>
    <name evidence="3" type="ORF">SAMN05660923_00133</name>
</gene>
<keyword evidence="2" id="KW-0949">S-adenosyl-L-methionine</keyword>
<organism evidence="3 4">
    <name type="scientific">Tepidimicrobium xylanilyticum</name>
    <dbReference type="NCBI Taxonomy" id="1123352"/>
    <lineage>
        <taxon>Bacteria</taxon>
        <taxon>Bacillati</taxon>
        <taxon>Bacillota</taxon>
        <taxon>Tissierellia</taxon>
        <taxon>Tissierellales</taxon>
        <taxon>Tepidimicrobiaceae</taxon>
        <taxon>Tepidimicrobium</taxon>
    </lineage>
</organism>
<dbReference type="GO" id="GO:0030410">
    <property type="term" value="F:nicotianamine synthase activity"/>
    <property type="evidence" value="ECO:0007669"/>
    <property type="project" value="InterPro"/>
</dbReference>
<dbReference type="AlphaFoldDB" id="A0A1H2QH86"/>
<sequence>MEKRISFSETLVNLYNKYYERLVKNEVEIAGIKDGDKVLCIGGGSIPCTALQMAKLTDAKIHVLDIDEEAVERARYIVEKLGLEDKIKVIWGNGEVIEPSDYDVIHIALQVQSKDEVFENILSKSKRGTRIIIRNPKKSRRVFYSNISNKLLVLCKDCMKNCSLNCYNPNMDEIMLVVKN</sequence>
<keyword evidence="1" id="KW-0808">Transferase</keyword>
<evidence type="ECO:0000313" key="3">
    <source>
        <dbReference type="EMBL" id="SDW05809.1"/>
    </source>
</evidence>
<dbReference type="SUPFAM" id="SSF53335">
    <property type="entry name" value="S-adenosyl-L-methionine-dependent methyltransferases"/>
    <property type="match status" value="1"/>
</dbReference>
<dbReference type="PANTHER" id="PTHR32266:SF12">
    <property type="entry name" value="NICOTIANAMINE SYNTHASE 3"/>
    <property type="match status" value="1"/>
</dbReference>
<name>A0A1H2QH86_9FIRM</name>
<dbReference type="Gene3D" id="3.40.50.150">
    <property type="entry name" value="Vaccinia Virus protein VP39"/>
    <property type="match status" value="1"/>
</dbReference>
<dbReference type="Proteomes" id="UP000198828">
    <property type="component" value="Unassembled WGS sequence"/>
</dbReference>